<feature type="region of interest" description="Disordered" evidence="1">
    <location>
        <begin position="1"/>
        <end position="28"/>
    </location>
</feature>
<proteinExistence type="predicted"/>
<dbReference type="EMBL" id="JAWWNJ010000079">
    <property type="protein sequence ID" value="KAK7002304.1"/>
    <property type="molecule type" value="Genomic_DNA"/>
</dbReference>
<sequence length="275" mass="29875">MLSVRVAVDPVTSPSSFTPNTRPSRVGGASGWRMHVVDRFLRCLRRRTGVIVWEAIRGSEEIDSAEEEEEQGKKNGGKDDDAIVTMSALWALYANATGSTDTRACYWVCLSHLTLLRLLLADFVPVPTPLVDPPHIVSYPVHWLWPSRMERASFVRCRHRPYRGVFGGAGDAGRAAWLGPKACSAMGGQPDLSFQIVFDAQPTCESMLRRVSCHPAAAVTCRPPRLLQEGHDLVDDGARTGEEGGSLVDAATASVPAYGMSSGQEREVNIDVADA</sequence>
<reference evidence="2 3" key="1">
    <citation type="journal article" date="2024" name="J Genomics">
        <title>Draft genome sequencing and assembly of Favolaschia claudopus CIRM-BRFM 2984 isolated from oak limbs.</title>
        <authorList>
            <person name="Navarro D."/>
            <person name="Drula E."/>
            <person name="Chaduli D."/>
            <person name="Cazenave R."/>
            <person name="Ahrendt S."/>
            <person name="Wang J."/>
            <person name="Lipzen A."/>
            <person name="Daum C."/>
            <person name="Barry K."/>
            <person name="Grigoriev I.V."/>
            <person name="Favel A."/>
            <person name="Rosso M.N."/>
            <person name="Martin F."/>
        </authorList>
    </citation>
    <scope>NUCLEOTIDE SEQUENCE [LARGE SCALE GENOMIC DNA]</scope>
    <source>
        <strain evidence="2 3">CIRM-BRFM 2984</strain>
    </source>
</reference>
<organism evidence="2 3">
    <name type="scientific">Favolaschia claudopus</name>
    <dbReference type="NCBI Taxonomy" id="2862362"/>
    <lineage>
        <taxon>Eukaryota</taxon>
        <taxon>Fungi</taxon>
        <taxon>Dikarya</taxon>
        <taxon>Basidiomycota</taxon>
        <taxon>Agaricomycotina</taxon>
        <taxon>Agaricomycetes</taxon>
        <taxon>Agaricomycetidae</taxon>
        <taxon>Agaricales</taxon>
        <taxon>Marasmiineae</taxon>
        <taxon>Mycenaceae</taxon>
        <taxon>Favolaschia</taxon>
    </lineage>
</organism>
<gene>
    <name evidence="2" type="ORF">R3P38DRAFT_3215459</name>
</gene>
<dbReference type="AlphaFoldDB" id="A0AAW0A9H5"/>
<dbReference type="Proteomes" id="UP001362999">
    <property type="component" value="Unassembled WGS sequence"/>
</dbReference>
<evidence type="ECO:0000313" key="2">
    <source>
        <dbReference type="EMBL" id="KAK7002304.1"/>
    </source>
</evidence>
<evidence type="ECO:0000313" key="3">
    <source>
        <dbReference type="Proteomes" id="UP001362999"/>
    </source>
</evidence>
<keyword evidence="3" id="KW-1185">Reference proteome</keyword>
<protein>
    <submittedName>
        <fullName evidence="2">Uncharacterized protein</fullName>
    </submittedName>
</protein>
<accession>A0AAW0A9H5</accession>
<feature type="compositionally biased region" description="Polar residues" evidence="1">
    <location>
        <begin position="12"/>
        <end position="23"/>
    </location>
</feature>
<comment type="caution">
    <text evidence="2">The sequence shown here is derived from an EMBL/GenBank/DDBJ whole genome shotgun (WGS) entry which is preliminary data.</text>
</comment>
<evidence type="ECO:0000256" key="1">
    <source>
        <dbReference type="SAM" id="MobiDB-lite"/>
    </source>
</evidence>
<name>A0AAW0A9H5_9AGAR</name>